<dbReference type="Proteomes" id="UP000268857">
    <property type="component" value="Unassembled WGS sequence"/>
</dbReference>
<dbReference type="Pfam" id="PF13374">
    <property type="entry name" value="TPR_10"/>
    <property type="match status" value="1"/>
</dbReference>
<dbReference type="SMART" id="SM00028">
    <property type="entry name" value="TPR"/>
    <property type="match status" value="18"/>
</dbReference>
<feature type="repeat" description="TPR" evidence="3">
    <location>
        <begin position="1053"/>
        <end position="1086"/>
    </location>
</feature>
<dbReference type="EMBL" id="RSCJ01000003">
    <property type="protein sequence ID" value="RUR85036.1"/>
    <property type="molecule type" value="Genomic_DNA"/>
</dbReference>
<gene>
    <name evidence="5" type="ORF">PCC6912_11520</name>
</gene>
<dbReference type="Pfam" id="PF00515">
    <property type="entry name" value="TPR_1"/>
    <property type="match status" value="3"/>
</dbReference>
<feature type="repeat" description="TPR" evidence="3">
    <location>
        <begin position="1121"/>
        <end position="1154"/>
    </location>
</feature>
<sequence length="1300" mass="150673">MTDDYVNSPLSLSDREVVLKAINTIRERLPLLIDITEPECKYLPEVEEKNQELVTKAVEVAMQNPNFASRSKPPQKRQTLQQILKQRQQLNFVGREEQIALFRHSLELPFADYQHRFIFNIFGQGGVGKTSLLRQFRQIAENAKFLSAYTNDSETNIPAVMAHLAQQLEQQGCKLTKFNERYQVYQHIQQELATDAEAPQSFSAFLKGSVAKGDIYLQLQIPRTQVVLEYVDRDIEATQTEWASYLAKKIHNQDERCLLLEPAAVLTPLFLEELWQIAENIDLALFFDTYDRTEGFLDRWLRDIFDGCYGDVPPNILLVIAGRQELNQNYWACYEDSIQRLGLEPFTESEARLYLNHKGIHDAQTIDVILRLSERLPLLVATLAAEAPQDPSQVGDANGLVIERFLKWVEPKQRQGVMSAAMPRYLHQEVLVQLRGEQEADELLTWLKQLPFVEAHPHGWVFHDAAKTLMLRHKRLSSAQAWADSQGKLADYYDTLANNLQLDEQKKWCNLTWQNYKLNVLYHRLCQSTQKNLSLALNGFLTAVQHQYNFALAWAETIIQVGRDADAVEVQRWGEKLLKGLKALKEDDYETTIEMLSALIDQGKLDAKCRASAFSFRGAIYHFTKRHEEALKNFKQATALDPTVNLANLLRGSIYAELERYSEAIKNFDQIIFYEPLNIQAIAQRGYTYHLMKHYQEAIQDFDRAIAINPNYTWGRMQRGYNNLLMQRYEEAIQDFDCVQELDLQQNGALALRGIGYYLLERYSQAIQDFDRFLALEPDDIKVILLRGTAYYLQERYDEAVQDLNHVLKLEPEQTQALVLRGAAYKLMEYHVEAVLDFDRVIQLEPTNKWAIVQRGQTYRRIEDYAKAVQDFDLAIALDTYDIEAIIKRGETYQLMGNYDKALKDFNRAISLNPNNTWAITSRGEIYQLMRQYEEALQDFERAIELDPNCTQAISSRGKTYQLMGHYDQALKEFKRAIEFKPQDTWLIACRGETYQLIGNYSKALNDFNHALSLDPNYTWAMVCRGETYQLMGRYEQALTEFNHALELDPMNDKALAARGYAYWAINNYTEALKDFDRAIELNSNNGKAWVGRGYTYRAINRYTAALKDFDRALEIDCNNGWALTGRGATYCRMENYNEALSDFERALELSSKQHYEGALAGRGYTYLLLKRHHEALADLDHAIQLNAQDDWYMYLRALTYQTLNEASKARTDLASAIKLAKERYQNNPQDWRNTFNLALYYLAVQYYPTVENLYRYAISKGASLEQIREAIHDLDNFLTIFPEHLQAKFMRQLLQSAFN</sequence>
<dbReference type="InterPro" id="IPR013105">
    <property type="entry name" value="TPR_2"/>
</dbReference>
<dbReference type="Pfam" id="PF13181">
    <property type="entry name" value="TPR_8"/>
    <property type="match status" value="4"/>
</dbReference>
<dbReference type="InterPro" id="IPR019734">
    <property type="entry name" value="TPR_rpt"/>
</dbReference>
<dbReference type="PROSITE" id="PS50005">
    <property type="entry name" value="TPR"/>
    <property type="match status" value="15"/>
</dbReference>
<feature type="repeat" description="TPR" evidence="3">
    <location>
        <begin position="985"/>
        <end position="1018"/>
    </location>
</feature>
<feature type="repeat" description="TPR" evidence="3">
    <location>
        <begin position="781"/>
        <end position="814"/>
    </location>
</feature>
<dbReference type="SUPFAM" id="SSF48452">
    <property type="entry name" value="TPR-like"/>
    <property type="match status" value="2"/>
</dbReference>
<feature type="repeat" description="TPR" evidence="3">
    <location>
        <begin position="917"/>
        <end position="950"/>
    </location>
</feature>
<dbReference type="SUPFAM" id="SSF81901">
    <property type="entry name" value="HCP-like"/>
    <property type="match status" value="1"/>
</dbReference>
<dbReference type="RefSeq" id="WP_016872522.1">
    <property type="nucleotide sequence ID" value="NZ_AJLN01000084.1"/>
</dbReference>
<evidence type="ECO:0000259" key="4">
    <source>
        <dbReference type="Pfam" id="PF13191"/>
    </source>
</evidence>
<feature type="repeat" description="TPR" evidence="3">
    <location>
        <begin position="849"/>
        <end position="882"/>
    </location>
</feature>
<feature type="domain" description="Orc1-like AAA ATPase" evidence="4">
    <location>
        <begin position="91"/>
        <end position="170"/>
    </location>
</feature>
<dbReference type="PANTHER" id="PTHR44749">
    <property type="entry name" value="SUPPRESSOR OF RPS4-RLD 1"/>
    <property type="match status" value="1"/>
</dbReference>
<feature type="repeat" description="TPR" evidence="3">
    <location>
        <begin position="1087"/>
        <end position="1120"/>
    </location>
</feature>
<feature type="repeat" description="TPR" evidence="3">
    <location>
        <begin position="611"/>
        <end position="644"/>
    </location>
</feature>
<dbReference type="Pfam" id="PF13191">
    <property type="entry name" value="AAA_16"/>
    <property type="match status" value="1"/>
</dbReference>
<feature type="repeat" description="TPR" evidence="3">
    <location>
        <begin position="815"/>
        <end position="848"/>
    </location>
</feature>
<dbReference type="PANTHER" id="PTHR44749:SF1">
    <property type="entry name" value="TETRATRICOPEPTIDE-LIKE HELICAL DOMAIN-CONTAINING PROTEIN"/>
    <property type="match status" value="1"/>
</dbReference>
<keyword evidence="2 3" id="KW-0802">TPR repeat</keyword>
<feature type="repeat" description="TPR" evidence="3">
    <location>
        <begin position="747"/>
        <end position="780"/>
    </location>
</feature>
<feature type="repeat" description="TPR" evidence="3">
    <location>
        <begin position="679"/>
        <end position="712"/>
    </location>
</feature>
<evidence type="ECO:0000256" key="2">
    <source>
        <dbReference type="ARBA" id="ARBA00022803"/>
    </source>
</evidence>
<proteinExistence type="predicted"/>
<protein>
    <recommendedName>
        <fullName evidence="4">Orc1-like AAA ATPase domain-containing protein</fullName>
    </recommendedName>
</protein>
<evidence type="ECO:0000313" key="5">
    <source>
        <dbReference type="EMBL" id="RUR85036.1"/>
    </source>
</evidence>
<feature type="repeat" description="TPR" evidence="3">
    <location>
        <begin position="645"/>
        <end position="678"/>
    </location>
</feature>
<dbReference type="GO" id="GO:0045892">
    <property type="term" value="P:negative regulation of DNA-templated transcription"/>
    <property type="evidence" value="ECO:0007669"/>
    <property type="project" value="InterPro"/>
</dbReference>
<dbReference type="OrthoDB" id="9814944at2"/>
<dbReference type="STRING" id="211165.GCA_000317285_03192"/>
<dbReference type="InterPro" id="IPR011990">
    <property type="entry name" value="TPR-like_helical_dom_sf"/>
</dbReference>
<dbReference type="SUPFAM" id="SSF52540">
    <property type="entry name" value="P-loop containing nucleoside triphosphate hydrolases"/>
    <property type="match status" value="1"/>
</dbReference>
<feature type="repeat" description="TPR" evidence="3">
    <location>
        <begin position="951"/>
        <end position="984"/>
    </location>
</feature>
<dbReference type="Gene3D" id="3.40.50.300">
    <property type="entry name" value="P-loop containing nucleotide triphosphate hydrolases"/>
    <property type="match status" value="1"/>
</dbReference>
<organism evidence="5 6">
    <name type="scientific">Chlorogloeopsis fritschii PCC 6912</name>
    <dbReference type="NCBI Taxonomy" id="211165"/>
    <lineage>
        <taxon>Bacteria</taxon>
        <taxon>Bacillati</taxon>
        <taxon>Cyanobacteriota</taxon>
        <taxon>Cyanophyceae</taxon>
        <taxon>Nostocales</taxon>
        <taxon>Chlorogloeopsidaceae</taxon>
        <taxon>Chlorogloeopsis</taxon>
    </lineage>
</organism>
<dbReference type="PROSITE" id="PS50293">
    <property type="entry name" value="TPR_REGION"/>
    <property type="match status" value="6"/>
</dbReference>
<keyword evidence="6" id="KW-1185">Reference proteome</keyword>
<dbReference type="InterPro" id="IPR044650">
    <property type="entry name" value="SRFR1-like"/>
</dbReference>
<feature type="repeat" description="TPR" evidence="3">
    <location>
        <begin position="883"/>
        <end position="916"/>
    </location>
</feature>
<dbReference type="InterPro" id="IPR027417">
    <property type="entry name" value="P-loop_NTPase"/>
</dbReference>
<evidence type="ECO:0000313" key="6">
    <source>
        <dbReference type="Proteomes" id="UP000268857"/>
    </source>
</evidence>
<accession>A0A433NNV8</accession>
<comment type="caution">
    <text evidence="5">The sequence shown here is derived from an EMBL/GenBank/DDBJ whole genome shotgun (WGS) entry which is preliminary data.</text>
</comment>
<reference evidence="5 6" key="1">
    <citation type="journal article" date="2019" name="Genome Biol. Evol.">
        <title>Day and night: Metabolic profiles and evolutionary relationships of six axenic non-marine cyanobacteria.</title>
        <authorList>
            <person name="Will S.E."/>
            <person name="Henke P."/>
            <person name="Boedeker C."/>
            <person name="Huang S."/>
            <person name="Brinkmann H."/>
            <person name="Rohde M."/>
            <person name="Jarek M."/>
            <person name="Friedl T."/>
            <person name="Seufert S."/>
            <person name="Schumacher M."/>
            <person name="Overmann J."/>
            <person name="Neumann-Schaal M."/>
            <person name="Petersen J."/>
        </authorList>
    </citation>
    <scope>NUCLEOTIDE SEQUENCE [LARGE SCALE GENOMIC DNA]</scope>
    <source>
        <strain evidence="5 6">PCC 6912</strain>
    </source>
</reference>
<dbReference type="Pfam" id="PF07719">
    <property type="entry name" value="TPR_2"/>
    <property type="match status" value="1"/>
</dbReference>
<dbReference type="Gene3D" id="1.25.40.10">
    <property type="entry name" value="Tetratricopeptide repeat domain"/>
    <property type="match status" value="8"/>
</dbReference>
<name>A0A433NNV8_CHLFR</name>
<evidence type="ECO:0000256" key="1">
    <source>
        <dbReference type="ARBA" id="ARBA00022737"/>
    </source>
</evidence>
<feature type="repeat" description="TPR" evidence="3">
    <location>
        <begin position="1019"/>
        <end position="1052"/>
    </location>
</feature>
<evidence type="ECO:0000256" key="3">
    <source>
        <dbReference type="PROSITE-ProRule" id="PRU00339"/>
    </source>
</evidence>
<dbReference type="InterPro" id="IPR041664">
    <property type="entry name" value="AAA_16"/>
</dbReference>
<dbReference type="Pfam" id="PF13432">
    <property type="entry name" value="TPR_16"/>
    <property type="match status" value="3"/>
</dbReference>
<keyword evidence="1" id="KW-0677">Repeat</keyword>